<protein>
    <submittedName>
        <fullName evidence="5">Alkene reductase</fullName>
    </submittedName>
</protein>
<dbReference type="PANTHER" id="PTHR22893:SF91">
    <property type="entry name" value="NADPH DEHYDROGENASE 2-RELATED"/>
    <property type="match status" value="1"/>
</dbReference>
<proteinExistence type="inferred from homology"/>
<accession>A0A2U1STH7</accession>
<comment type="similarity">
    <text evidence="2">Belongs to the NADH:flavin oxidoreductase/NADH oxidase family.</text>
</comment>
<dbReference type="Proteomes" id="UP000245137">
    <property type="component" value="Unassembled WGS sequence"/>
</dbReference>
<gene>
    <name evidence="5" type="ORF">C5689_05585</name>
</gene>
<dbReference type="InterPro" id="IPR001155">
    <property type="entry name" value="OxRdtase_FMN_N"/>
</dbReference>
<dbReference type="EMBL" id="PUIV01000005">
    <property type="protein sequence ID" value="PWB94917.1"/>
    <property type="molecule type" value="Genomic_DNA"/>
</dbReference>
<dbReference type="GO" id="GO:0010181">
    <property type="term" value="F:FMN binding"/>
    <property type="evidence" value="ECO:0007669"/>
    <property type="project" value="InterPro"/>
</dbReference>
<feature type="domain" description="NADH:flavin oxidoreductase/NADH oxidase N-terminal" evidence="4">
    <location>
        <begin position="4"/>
        <end position="333"/>
    </location>
</feature>
<comment type="cofactor">
    <cofactor evidence="1">
        <name>FMN</name>
        <dbReference type="ChEBI" id="CHEBI:58210"/>
    </cofactor>
</comment>
<dbReference type="OrthoDB" id="9804454at2"/>
<dbReference type="SUPFAM" id="SSF51395">
    <property type="entry name" value="FMN-linked oxidoreductases"/>
    <property type="match status" value="1"/>
</dbReference>
<dbReference type="GO" id="GO:0005829">
    <property type="term" value="C:cytosol"/>
    <property type="evidence" value="ECO:0007669"/>
    <property type="project" value="TreeGrafter"/>
</dbReference>
<evidence type="ECO:0000259" key="4">
    <source>
        <dbReference type="Pfam" id="PF00724"/>
    </source>
</evidence>
<dbReference type="AlphaFoldDB" id="A0A2U1STH7"/>
<evidence type="ECO:0000256" key="2">
    <source>
        <dbReference type="ARBA" id="ARBA00005979"/>
    </source>
</evidence>
<organism evidence="5 6">
    <name type="scientific">Methylosinus sporium</name>
    <dbReference type="NCBI Taxonomy" id="428"/>
    <lineage>
        <taxon>Bacteria</taxon>
        <taxon>Pseudomonadati</taxon>
        <taxon>Pseudomonadota</taxon>
        <taxon>Alphaproteobacteria</taxon>
        <taxon>Hyphomicrobiales</taxon>
        <taxon>Methylocystaceae</taxon>
        <taxon>Methylosinus</taxon>
    </lineage>
</organism>
<dbReference type="PANTHER" id="PTHR22893">
    <property type="entry name" value="NADH OXIDOREDUCTASE-RELATED"/>
    <property type="match status" value="1"/>
</dbReference>
<dbReference type="Gene3D" id="3.20.20.70">
    <property type="entry name" value="Aldolase class I"/>
    <property type="match status" value="1"/>
</dbReference>
<dbReference type="CDD" id="cd02933">
    <property type="entry name" value="OYE_like_FMN"/>
    <property type="match status" value="1"/>
</dbReference>
<name>A0A2U1STH7_METSR</name>
<evidence type="ECO:0000256" key="3">
    <source>
        <dbReference type="ARBA" id="ARBA00023002"/>
    </source>
</evidence>
<reference evidence="5 6" key="1">
    <citation type="journal article" date="2018" name="Appl. Microbiol. Biotechnol.">
        <title>Co-cultivation of the strictly anaerobic methanogen Methanosarcina barkeri with aerobic methanotrophs in an oxygen-limited membrane bioreactor.</title>
        <authorList>
            <person name="In 't Zandt M.H."/>
            <person name="van den Bosch T.J.M."/>
            <person name="Rijkers R."/>
            <person name="van Kessel M.A.H.J."/>
            <person name="Jetten M.S.M."/>
            <person name="Welte C.U."/>
        </authorList>
    </citation>
    <scope>NUCLEOTIDE SEQUENCE [LARGE SCALE GENOMIC DNA]</scope>
    <source>
        <strain evidence="5 6">DSM 17706</strain>
    </source>
</reference>
<sequence length="360" mass="38824">MSVSLFEPFRLGDLSLANRIVMAPLTRRRATHGTNAANALMAEHYRQRASAGLIIAEASQISQQGQGYAFTPGIYSPEQIAGWREVTDAVHGAGGHIVLQLWHVGRVSHVSLQPGGGAPVAPSAIATTKQVAIETGFVDCSAPRALGLDEIPGIVDDYRKAARNAKEAGFDGVEIHCANGYLIDEFLRDGSNERTDAYGGSPQNRARFGLEVADAVLEAWEPSRVGARISPVSPVHDMADSDPQTVFGYFVEKLAEKKLGFLHVIEGATQGPRDVAPFDYLALRKSFPGAYIANNAYTLEFAEETVASGRADLIAFGRPFIANPDLVERLRRRAPLAEVDRETIYAAGARGYTDYPTLTA</sequence>
<dbReference type="GO" id="GO:0016628">
    <property type="term" value="F:oxidoreductase activity, acting on the CH-CH group of donors, NAD or NADP as acceptor"/>
    <property type="evidence" value="ECO:0007669"/>
    <property type="project" value="UniProtKB-ARBA"/>
</dbReference>
<dbReference type="NCBIfam" id="NF007899">
    <property type="entry name" value="PRK10605.1"/>
    <property type="match status" value="1"/>
</dbReference>
<dbReference type="InterPro" id="IPR045247">
    <property type="entry name" value="Oye-like"/>
</dbReference>
<keyword evidence="6" id="KW-1185">Reference proteome</keyword>
<dbReference type="Pfam" id="PF00724">
    <property type="entry name" value="Oxidored_FMN"/>
    <property type="match status" value="1"/>
</dbReference>
<evidence type="ECO:0000313" key="5">
    <source>
        <dbReference type="EMBL" id="PWB94917.1"/>
    </source>
</evidence>
<dbReference type="FunFam" id="3.20.20.70:FF:000059">
    <property type="entry name" value="N-ethylmaleimide reductase, FMN-linked"/>
    <property type="match status" value="1"/>
</dbReference>
<dbReference type="InterPro" id="IPR013785">
    <property type="entry name" value="Aldolase_TIM"/>
</dbReference>
<dbReference type="RefSeq" id="WP_108916286.1">
    <property type="nucleotide sequence ID" value="NZ_BGJY01000005.1"/>
</dbReference>
<comment type="caution">
    <text evidence="5">The sequence shown here is derived from an EMBL/GenBank/DDBJ whole genome shotgun (WGS) entry which is preliminary data.</text>
</comment>
<evidence type="ECO:0000256" key="1">
    <source>
        <dbReference type="ARBA" id="ARBA00001917"/>
    </source>
</evidence>
<keyword evidence="3" id="KW-0560">Oxidoreductase</keyword>
<evidence type="ECO:0000313" key="6">
    <source>
        <dbReference type="Proteomes" id="UP000245137"/>
    </source>
</evidence>